<keyword evidence="4" id="KW-1185">Reference proteome</keyword>
<feature type="compositionally biased region" description="Low complexity" evidence="2">
    <location>
        <begin position="257"/>
        <end position="272"/>
    </location>
</feature>
<feature type="compositionally biased region" description="Basic and acidic residues" evidence="2">
    <location>
        <begin position="275"/>
        <end position="287"/>
    </location>
</feature>
<accession>A0A9P7KJV2</accession>
<feature type="coiled-coil region" evidence="1">
    <location>
        <begin position="466"/>
        <end position="511"/>
    </location>
</feature>
<feature type="compositionally biased region" description="Polar residues" evidence="2">
    <location>
        <begin position="549"/>
        <end position="587"/>
    </location>
</feature>
<feature type="compositionally biased region" description="Low complexity" evidence="2">
    <location>
        <begin position="704"/>
        <end position="718"/>
    </location>
</feature>
<organism evidence="3 4">
    <name type="scientific">Sphagnurus paluster</name>
    <dbReference type="NCBI Taxonomy" id="117069"/>
    <lineage>
        <taxon>Eukaryota</taxon>
        <taxon>Fungi</taxon>
        <taxon>Dikarya</taxon>
        <taxon>Basidiomycota</taxon>
        <taxon>Agaricomycotina</taxon>
        <taxon>Agaricomycetes</taxon>
        <taxon>Agaricomycetidae</taxon>
        <taxon>Agaricales</taxon>
        <taxon>Tricholomatineae</taxon>
        <taxon>Lyophyllaceae</taxon>
        <taxon>Sphagnurus</taxon>
    </lineage>
</organism>
<dbReference type="Proteomes" id="UP000717328">
    <property type="component" value="Unassembled WGS sequence"/>
</dbReference>
<feature type="compositionally biased region" description="Polar residues" evidence="2">
    <location>
        <begin position="155"/>
        <end position="172"/>
    </location>
</feature>
<evidence type="ECO:0000256" key="1">
    <source>
        <dbReference type="SAM" id="Coils"/>
    </source>
</evidence>
<dbReference type="AlphaFoldDB" id="A0A9P7KJV2"/>
<feature type="compositionally biased region" description="Pro residues" evidence="2">
    <location>
        <begin position="361"/>
        <end position="377"/>
    </location>
</feature>
<name>A0A9P7KJV2_9AGAR</name>
<protein>
    <submittedName>
        <fullName evidence="3">Uncharacterized protein</fullName>
    </submittedName>
</protein>
<evidence type="ECO:0000313" key="3">
    <source>
        <dbReference type="EMBL" id="KAG5652409.1"/>
    </source>
</evidence>
<dbReference type="EMBL" id="JABCKI010000129">
    <property type="protein sequence ID" value="KAG5652409.1"/>
    <property type="molecule type" value="Genomic_DNA"/>
</dbReference>
<feature type="compositionally biased region" description="Polar residues" evidence="2">
    <location>
        <begin position="182"/>
        <end position="209"/>
    </location>
</feature>
<feature type="compositionally biased region" description="Basic and acidic residues" evidence="2">
    <location>
        <begin position="12"/>
        <end position="21"/>
    </location>
</feature>
<reference evidence="3" key="2">
    <citation type="submission" date="2021-10" db="EMBL/GenBank/DDBJ databases">
        <title>Phylogenomics reveals ancestral predisposition of the termite-cultivated fungus Termitomyces towards a domesticated lifestyle.</title>
        <authorList>
            <person name="Auxier B."/>
            <person name="Grum-Grzhimaylo A."/>
            <person name="Cardenas M.E."/>
            <person name="Lodge J.D."/>
            <person name="Laessoe T."/>
            <person name="Pedersen O."/>
            <person name="Smith M.E."/>
            <person name="Kuyper T.W."/>
            <person name="Franco-Molano E.A."/>
            <person name="Baroni T.J."/>
            <person name="Aanen D.K."/>
        </authorList>
    </citation>
    <scope>NUCLEOTIDE SEQUENCE</scope>
    <source>
        <strain evidence="3">D49</strain>
    </source>
</reference>
<feature type="region of interest" description="Disordered" evidence="2">
    <location>
        <begin position="612"/>
        <end position="637"/>
    </location>
</feature>
<gene>
    <name evidence="3" type="ORF">H0H81_005103</name>
</gene>
<dbReference type="OrthoDB" id="2804750at2759"/>
<evidence type="ECO:0000313" key="4">
    <source>
        <dbReference type="Proteomes" id="UP000717328"/>
    </source>
</evidence>
<keyword evidence="1" id="KW-0175">Coiled coil</keyword>
<feature type="compositionally biased region" description="Basic and acidic residues" evidence="2">
    <location>
        <begin position="242"/>
        <end position="251"/>
    </location>
</feature>
<evidence type="ECO:0000256" key="2">
    <source>
        <dbReference type="SAM" id="MobiDB-lite"/>
    </source>
</evidence>
<feature type="region of interest" description="Disordered" evidence="2">
    <location>
        <begin position="1"/>
        <end position="432"/>
    </location>
</feature>
<feature type="region of interest" description="Disordered" evidence="2">
    <location>
        <begin position="648"/>
        <end position="667"/>
    </location>
</feature>
<proteinExistence type="predicted"/>
<comment type="caution">
    <text evidence="3">The sequence shown here is derived from an EMBL/GenBank/DDBJ whole genome shotgun (WGS) entry which is preliminary data.</text>
</comment>
<feature type="region of interest" description="Disordered" evidence="2">
    <location>
        <begin position="681"/>
        <end position="755"/>
    </location>
</feature>
<sequence length="755" mass="81179">MSVPSPSRVRTKTSELADFFRGHTRHTHHEPSESSQPPSPQTLLDIPSAHEPSTPRKITRIPFLGRTRKKSTHSVKSGAATSAGRGYDSEVVGEASDTKTDRRLSQPGSHPELVSRRPTLPTSASQPSVPPTSLGSKFVAHFNHVKSRKAPPSPRTSQAGPTEGSMSDTLSPPVSPRAASFDSGSTSTSAQHQSSDSRPGPTITVSLSPDNIDDYKDLFTLPRHKKPGIATPRRQSSTPASEYRDNYHKTESAVTLTPVSPRTEPPTSTTSSLRSDGKERDVRRLADNTRSSKISRRRTPSMIRSAESTPDDSTEESVRHLRTTDSSSVIDITPSPPPSKVVSPRLRMRSVSTKERASSPPTIPLPPPPRSTPPLPPGYTVISVPANASPKPVTSPPSTNVRTLTRPRANTIGSIPPSHMSPNSPTTPLARPASPKRFVVKLSSENLAAVTQCANKEKPDINAMTLDELKEALLTRNRQYDELAARFLQVAQVHEAEKRALQKKVAILEVESMRKDKEIQGYTWMLNNRGTSAPSAPPDYTKIPGPRTVQRSPSAASSRRFQYTDDSGAESHQSGAESVRGSESSHISARMKRGLRPLTLGLSESTYSIYRSSMSSKSGSGRGPAVDSGLSDQSQRASVYSVSSMTSATSSTSSLLPPSPGIPISSLSAIPESGAQIYVSPNRDSLSASEWETDDKRTPSKRISTSSSSSAAMSAYSANLKRGRPPSIAQVLQKSPPMDDVLDKLRPFAGSPACT</sequence>
<reference evidence="3" key="1">
    <citation type="submission" date="2021-02" db="EMBL/GenBank/DDBJ databases">
        <authorList>
            <person name="Nieuwenhuis M."/>
            <person name="Van De Peppel L.J.J."/>
        </authorList>
    </citation>
    <scope>NUCLEOTIDE SEQUENCE</scope>
    <source>
        <strain evidence="3">D49</strain>
    </source>
</reference>
<feature type="compositionally biased region" description="Polar residues" evidence="2">
    <location>
        <begin position="120"/>
        <end position="135"/>
    </location>
</feature>
<feature type="region of interest" description="Disordered" evidence="2">
    <location>
        <begin position="527"/>
        <end position="592"/>
    </location>
</feature>